<dbReference type="InterPro" id="IPR023170">
    <property type="entry name" value="HhH_base_excis_C"/>
</dbReference>
<dbReference type="Gene3D" id="1.10.1670.10">
    <property type="entry name" value="Helix-hairpin-Helix base-excision DNA repair enzymes (C-terminal)"/>
    <property type="match status" value="1"/>
</dbReference>
<evidence type="ECO:0000313" key="7">
    <source>
        <dbReference type="Proteomes" id="UP000823633"/>
    </source>
</evidence>
<dbReference type="GO" id="GO:0051539">
    <property type="term" value="F:4 iron, 4 sulfur cluster binding"/>
    <property type="evidence" value="ECO:0007669"/>
    <property type="project" value="UniProtKB-KW"/>
</dbReference>
<dbReference type="EMBL" id="JADIMU010000017">
    <property type="protein sequence ID" value="MBO8442647.1"/>
    <property type="molecule type" value="Genomic_DNA"/>
</dbReference>
<dbReference type="InterPro" id="IPR011257">
    <property type="entry name" value="DNA_glycosylase"/>
</dbReference>
<name>A0A9D9E746_9SPIR</name>
<reference evidence="6" key="1">
    <citation type="submission" date="2020-10" db="EMBL/GenBank/DDBJ databases">
        <authorList>
            <person name="Gilroy R."/>
        </authorList>
    </citation>
    <scope>NUCLEOTIDE SEQUENCE</scope>
    <source>
        <strain evidence="6">11167</strain>
    </source>
</reference>
<dbReference type="InterPro" id="IPR003265">
    <property type="entry name" value="HhH-GPD_domain"/>
</dbReference>
<keyword evidence="3" id="KW-0408">Iron</keyword>
<keyword evidence="6" id="KW-0540">Nuclease</keyword>
<keyword evidence="1" id="KW-0004">4Fe-4S</keyword>
<dbReference type="PIRSF" id="PIRSF001435">
    <property type="entry name" value="Nth"/>
    <property type="match status" value="1"/>
</dbReference>
<keyword evidence="6" id="KW-0255">Endonuclease</keyword>
<dbReference type="GO" id="GO:0004519">
    <property type="term" value="F:endonuclease activity"/>
    <property type="evidence" value="ECO:0007669"/>
    <property type="project" value="UniProtKB-KW"/>
</dbReference>
<organism evidence="6 7">
    <name type="scientific">Candidatus Aphodenecus pullistercoris</name>
    <dbReference type="NCBI Taxonomy" id="2840669"/>
    <lineage>
        <taxon>Bacteria</taxon>
        <taxon>Pseudomonadati</taxon>
        <taxon>Spirochaetota</taxon>
        <taxon>Spirochaetia</taxon>
        <taxon>Spirochaetales</taxon>
        <taxon>Candidatus Aphodenecus</taxon>
    </lineage>
</organism>
<dbReference type="SMART" id="SM00478">
    <property type="entry name" value="ENDO3c"/>
    <property type="match status" value="1"/>
</dbReference>
<reference evidence="6" key="2">
    <citation type="journal article" date="2021" name="PeerJ">
        <title>Extensive microbial diversity within the chicken gut microbiome revealed by metagenomics and culture.</title>
        <authorList>
            <person name="Gilroy R."/>
            <person name="Ravi A."/>
            <person name="Getino M."/>
            <person name="Pursley I."/>
            <person name="Horton D.L."/>
            <person name="Alikhan N.F."/>
            <person name="Baker D."/>
            <person name="Gharbi K."/>
            <person name="Hall N."/>
            <person name="Watson M."/>
            <person name="Adriaenssens E.M."/>
            <person name="Foster-Nyarko E."/>
            <person name="Jarju S."/>
            <person name="Secka A."/>
            <person name="Antonio M."/>
            <person name="Oren A."/>
            <person name="Chaudhuri R.R."/>
            <person name="La Ragione R."/>
            <person name="Hildebrand F."/>
            <person name="Pallen M.J."/>
        </authorList>
    </citation>
    <scope>NUCLEOTIDE SEQUENCE</scope>
    <source>
        <strain evidence="6">11167</strain>
    </source>
</reference>
<evidence type="ECO:0000256" key="1">
    <source>
        <dbReference type="ARBA" id="ARBA00022485"/>
    </source>
</evidence>
<dbReference type="GO" id="GO:0046872">
    <property type="term" value="F:metal ion binding"/>
    <property type="evidence" value="ECO:0007669"/>
    <property type="project" value="UniProtKB-KW"/>
</dbReference>
<dbReference type="CDD" id="cd00056">
    <property type="entry name" value="ENDO3c"/>
    <property type="match status" value="1"/>
</dbReference>
<dbReference type="Proteomes" id="UP000823633">
    <property type="component" value="Unassembled WGS sequence"/>
</dbReference>
<evidence type="ECO:0000256" key="4">
    <source>
        <dbReference type="ARBA" id="ARBA00023014"/>
    </source>
</evidence>
<keyword evidence="4" id="KW-0411">Iron-sulfur</keyword>
<gene>
    <name evidence="6" type="ORF">IAC42_02650</name>
</gene>
<keyword evidence="6" id="KW-0378">Hydrolase</keyword>
<dbReference type="PANTHER" id="PTHR10359">
    <property type="entry name" value="A/G-SPECIFIC ADENINE GLYCOSYLASE/ENDONUCLEASE III"/>
    <property type="match status" value="1"/>
</dbReference>
<dbReference type="Pfam" id="PF00730">
    <property type="entry name" value="HhH-GPD"/>
    <property type="match status" value="1"/>
</dbReference>
<keyword evidence="2" id="KW-0479">Metal-binding</keyword>
<dbReference type="Gene3D" id="1.10.340.30">
    <property type="entry name" value="Hypothetical protein, domain 2"/>
    <property type="match status" value="1"/>
</dbReference>
<protein>
    <submittedName>
        <fullName evidence="6">Endonuclease</fullName>
    </submittedName>
</protein>
<evidence type="ECO:0000256" key="2">
    <source>
        <dbReference type="ARBA" id="ARBA00022723"/>
    </source>
</evidence>
<dbReference type="GO" id="GO:0006284">
    <property type="term" value="P:base-excision repair"/>
    <property type="evidence" value="ECO:0007669"/>
    <property type="project" value="InterPro"/>
</dbReference>
<comment type="caution">
    <text evidence="6">The sequence shown here is derived from an EMBL/GenBank/DDBJ whole genome shotgun (WGS) entry which is preliminary data.</text>
</comment>
<dbReference type="AlphaFoldDB" id="A0A9D9E746"/>
<accession>A0A9D9E746</accession>
<evidence type="ECO:0000259" key="5">
    <source>
        <dbReference type="SMART" id="SM00478"/>
    </source>
</evidence>
<dbReference type="PANTHER" id="PTHR10359:SF19">
    <property type="entry name" value="DNA REPAIR GLYCOSYLASE MJ1434-RELATED"/>
    <property type="match status" value="1"/>
</dbReference>
<feature type="domain" description="HhH-GPD" evidence="5">
    <location>
        <begin position="34"/>
        <end position="186"/>
    </location>
</feature>
<evidence type="ECO:0000256" key="3">
    <source>
        <dbReference type="ARBA" id="ARBA00023004"/>
    </source>
</evidence>
<sequence length="207" mass="23352">MRDALGFLSLLSSVHGTPPWWSEDPYRVMVEAVLVQNTAWENVLRTREGIGDRLSPQWVESLDDVQLEEAIRSCGFQKAKARTIRALTAWWRSFAFDRDAVMAIGAQDLTSQLQSIKGVGMETASVIALYAFHKPVMVVDAYTRRILSRFGYSFDDDDSIRSFFCSSLGFMELGALHWLILETGKAWCRGRPLCDSCPLCGGCMRRL</sequence>
<evidence type="ECO:0000313" key="6">
    <source>
        <dbReference type="EMBL" id="MBO8442647.1"/>
    </source>
</evidence>
<dbReference type="SUPFAM" id="SSF48150">
    <property type="entry name" value="DNA-glycosylase"/>
    <property type="match status" value="1"/>
</dbReference>
<proteinExistence type="predicted"/>